<comment type="caution">
    <text evidence="2">The sequence shown here is derived from an EMBL/GenBank/DDBJ whole genome shotgun (WGS) entry which is preliminary data.</text>
</comment>
<accession>A0A061J135</accession>
<keyword evidence="3" id="KW-1185">Reference proteome</keyword>
<evidence type="ECO:0000256" key="1">
    <source>
        <dbReference type="SAM" id="MobiDB-lite"/>
    </source>
</evidence>
<feature type="compositionally biased region" description="Basic and acidic residues" evidence="1">
    <location>
        <begin position="1"/>
        <end position="19"/>
    </location>
</feature>
<proteinExistence type="predicted"/>
<organism evidence="2 3">
    <name type="scientific">Trypanosoma rangeli SC58</name>
    <dbReference type="NCBI Taxonomy" id="429131"/>
    <lineage>
        <taxon>Eukaryota</taxon>
        <taxon>Discoba</taxon>
        <taxon>Euglenozoa</taxon>
        <taxon>Kinetoplastea</taxon>
        <taxon>Metakinetoplastina</taxon>
        <taxon>Trypanosomatida</taxon>
        <taxon>Trypanosomatidae</taxon>
        <taxon>Trypanosoma</taxon>
        <taxon>Herpetosoma</taxon>
    </lineage>
</organism>
<feature type="region of interest" description="Disordered" evidence="1">
    <location>
        <begin position="1"/>
        <end position="92"/>
    </location>
</feature>
<feature type="region of interest" description="Disordered" evidence="1">
    <location>
        <begin position="161"/>
        <end position="209"/>
    </location>
</feature>
<dbReference type="AlphaFoldDB" id="A0A061J135"/>
<gene>
    <name evidence="2" type="ORF">TRSC58_05316</name>
</gene>
<dbReference type="Proteomes" id="UP000031737">
    <property type="component" value="Unassembled WGS sequence"/>
</dbReference>
<sequence>MESDATKQETSHGGEDTQRTRRVMFADEVGVQGPPQHNYPSEDGDGSAGQQHTVADADDPPLAEEEVRHGANEHTGRGGRSNRRQRRRGGPAKVAAVIAEALVFDNDTEEDARQRLDDHAQLLSENESAERLQVEVMELQEEDEIYKAYRALREQQLHRNGNSDARSGWSHDCEEAADAAPAGDIPVAETKPPAAPPVEPPREGDAKVSNVPPVVNRFTAWATSFLATFAAAGAVWRRQAWRLLLALLALLLCRRLLLRASSSP</sequence>
<feature type="compositionally biased region" description="Basic and acidic residues" evidence="1">
    <location>
        <begin position="65"/>
        <end position="76"/>
    </location>
</feature>
<evidence type="ECO:0000313" key="2">
    <source>
        <dbReference type="EMBL" id="ESL07002.1"/>
    </source>
</evidence>
<feature type="compositionally biased region" description="Basic residues" evidence="1">
    <location>
        <begin position="80"/>
        <end position="90"/>
    </location>
</feature>
<dbReference type="VEuPathDB" id="TriTrypDB:TRSC58_05316"/>
<dbReference type="OrthoDB" id="10397949at2759"/>
<evidence type="ECO:0000313" key="3">
    <source>
        <dbReference type="Proteomes" id="UP000031737"/>
    </source>
</evidence>
<protein>
    <submittedName>
        <fullName evidence="2">Uncharacterized protein</fullName>
    </submittedName>
</protein>
<name>A0A061J135_TRYRA</name>
<dbReference type="EMBL" id="AUPL01005316">
    <property type="protein sequence ID" value="ESL07002.1"/>
    <property type="molecule type" value="Genomic_DNA"/>
</dbReference>
<reference evidence="2 3" key="1">
    <citation type="submission" date="2013-07" db="EMBL/GenBank/DDBJ databases">
        <authorList>
            <person name="Stoco P.H."/>
            <person name="Wagner G."/>
            <person name="Gerber A."/>
            <person name="Zaha A."/>
            <person name="Thompson C."/>
            <person name="Bartholomeu D.C."/>
            <person name="Luckemeyer D.D."/>
            <person name="Bahia D."/>
            <person name="Loreto E."/>
            <person name="Prestes E.B."/>
            <person name="Lima F.M."/>
            <person name="Rodrigues-Luiz G."/>
            <person name="Vallejo G.A."/>
            <person name="Filho J.F."/>
            <person name="Monteiro K.M."/>
            <person name="Tyler K.M."/>
            <person name="de Almeida L.G."/>
            <person name="Ortiz M.F."/>
            <person name="Siervo M.A."/>
            <person name="de Moraes M.H."/>
            <person name="Cunha O.L."/>
            <person name="Mendonca-Neto R."/>
            <person name="Silva R."/>
            <person name="Teixeira S.M."/>
            <person name="Murta S.M."/>
            <person name="Sincero T.C."/>
            <person name="Mendes T.A."/>
            <person name="Urmenyi T.P."/>
            <person name="Silva V.G."/>
            <person name="da Rocha W.D."/>
            <person name="Andersson B."/>
            <person name="Romanha A.J."/>
            <person name="Steindel M."/>
            <person name="de Vasconcelos A.T."/>
            <person name="Grisard E.C."/>
        </authorList>
    </citation>
    <scope>NUCLEOTIDE SEQUENCE [LARGE SCALE GENOMIC DNA]</scope>
    <source>
        <strain evidence="2 3">SC58</strain>
    </source>
</reference>